<feature type="region of interest" description="Disordered" evidence="2">
    <location>
        <begin position="144"/>
        <end position="168"/>
    </location>
</feature>
<dbReference type="Pfam" id="PF00172">
    <property type="entry name" value="Zn_clus"/>
    <property type="match status" value="1"/>
</dbReference>
<evidence type="ECO:0000313" key="5">
    <source>
        <dbReference type="Proteomes" id="UP000803844"/>
    </source>
</evidence>
<comment type="caution">
    <text evidence="4">The sequence shown here is derived from an EMBL/GenBank/DDBJ whole genome shotgun (WGS) entry which is preliminary data.</text>
</comment>
<proteinExistence type="predicted"/>
<dbReference type="SMART" id="SM00066">
    <property type="entry name" value="GAL4"/>
    <property type="match status" value="1"/>
</dbReference>
<dbReference type="GO" id="GO:0000981">
    <property type="term" value="F:DNA-binding transcription factor activity, RNA polymerase II-specific"/>
    <property type="evidence" value="ECO:0007669"/>
    <property type="project" value="InterPro"/>
</dbReference>
<dbReference type="InterPro" id="IPR036864">
    <property type="entry name" value="Zn2-C6_fun-type_DNA-bd_sf"/>
</dbReference>
<feature type="compositionally biased region" description="Polar residues" evidence="2">
    <location>
        <begin position="145"/>
        <end position="162"/>
    </location>
</feature>
<dbReference type="InterPro" id="IPR001138">
    <property type="entry name" value="Zn2Cys6_DnaBD"/>
</dbReference>
<evidence type="ECO:0000256" key="2">
    <source>
        <dbReference type="SAM" id="MobiDB-lite"/>
    </source>
</evidence>
<accession>A0A9P4Y0J0</accession>
<dbReference type="PROSITE" id="PS00463">
    <property type="entry name" value="ZN2_CY6_FUNGAL_1"/>
    <property type="match status" value="1"/>
</dbReference>
<feature type="domain" description="Zn(2)-C6 fungal-type" evidence="3">
    <location>
        <begin position="41"/>
        <end position="73"/>
    </location>
</feature>
<keyword evidence="1" id="KW-0539">Nucleus</keyword>
<dbReference type="SUPFAM" id="SSF57701">
    <property type="entry name" value="Zn2/Cys6 DNA-binding domain"/>
    <property type="match status" value="1"/>
</dbReference>
<dbReference type="RefSeq" id="XP_040775713.1">
    <property type="nucleotide sequence ID" value="XM_040915225.1"/>
</dbReference>
<gene>
    <name evidence="4" type="ORF">M406DRAFT_107147</name>
</gene>
<sequence length="428" mass="46143">MSNTNTRMYPIVPALQRRIYTGQGERIWIPRHVTYTKTRAACDRCHSQKLRCPKQAGSIVCARCLKAGTPCTYSPPGTSVLLPRAATGIISLEEDAMCEAGEGQVSSPFAGAFDWGSTAANFDFNNFFSAVTPPSVAQQDPALVQPSTASRPPTTHLGSTKDVSFDEPASTRSTCLRKLTGLLAEAESLSARLPFRPSLHISKNDLQEASLKVLAEKMSTKSLLEDFFVVAQQLVDVYPAAVSAATTPDPQSGAAAAAAAAAAACTQPDCTHTVELPPAAREIEQHLYPSTADMALANLLFACHTRLLDILDGMFQLMTSCVRVTIASRREPDFDVSEMRVGSFVPQRTAAVLMQIALMRHLVARLTDRLGAFGERIASWAGGGAAEASLEGDILRMQHELLAKRQSKNTAQVGLIEEFLLKMDFLGD</sequence>
<evidence type="ECO:0000313" key="4">
    <source>
        <dbReference type="EMBL" id="KAF3764752.1"/>
    </source>
</evidence>
<dbReference type="GO" id="GO:0008270">
    <property type="term" value="F:zinc ion binding"/>
    <property type="evidence" value="ECO:0007669"/>
    <property type="project" value="InterPro"/>
</dbReference>
<dbReference type="PROSITE" id="PS50048">
    <property type="entry name" value="ZN2_CY6_FUNGAL_2"/>
    <property type="match status" value="1"/>
</dbReference>
<dbReference type="GeneID" id="63832354"/>
<name>A0A9P4Y0J0_CRYP1</name>
<dbReference type="OrthoDB" id="2574141at2759"/>
<dbReference type="CDD" id="cd00067">
    <property type="entry name" value="GAL4"/>
    <property type="match status" value="1"/>
</dbReference>
<dbReference type="EMBL" id="MU032348">
    <property type="protein sequence ID" value="KAF3764752.1"/>
    <property type="molecule type" value="Genomic_DNA"/>
</dbReference>
<reference evidence="4" key="1">
    <citation type="journal article" date="2020" name="Phytopathology">
        <title>Genome sequence of the chestnut blight fungus Cryphonectria parasitica EP155: A fundamental resource for an archetypical invasive plant pathogen.</title>
        <authorList>
            <person name="Crouch J.A."/>
            <person name="Dawe A."/>
            <person name="Aerts A."/>
            <person name="Barry K."/>
            <person name="Churchill A.C.L."/>
            <person name="Grimwood J."/>
            <person name="Hillman B."/>
            <person name="Milgroom M.G."/>
            <person name="Pangilinan J."/>
            <person name="Smith M."/>
            <person name="Salamov A."/>
            <person name="Schmutz J."/>
            <person name="Yadav J."/>
            <person name="Grigoriev I.V."/>
            <person name="Nuss D."/>
        </authorList>
    </citation>
    <scope>NUCLEOTIDE SEQUENCE</scope>
    <source>
        <strain evidence="4">EP155</strain>
    </source>
</reference>
<evidence type="ECO:0000256" key="1">
    <source>
        <dbReference type="ARBA" id="ARBA00023242"/>
    </source>
</evidence>
<dbReference type="Gene3D" id="4.10.240.10">
    <property type="entry name" value="Zn(2)-C6 fungal-type DNA-binding domain"/>
    <property type="match status" value="1"/>
</dbReference>
<evidence type="ECO:0000259" key="3">
    <source>
        <dbReference type="PROSITE" id="PS50048"/>
    </source>
</evidence>
<dbReference type="AlphaFoldDB" id="A0A9P4Y0J0"/>
<protein>
    <recommendedName>
        <fullName evidence="3">Zn(2)-C6 fungal-type domain-containing protein</fullName>
    </recommendedName>
</protein>
<keyword evidence="5" id="KW-1185">Reference proteome</keyword>
<dbReference type="Proteomes" id="UP000803844">
    <property type="component" value="Unassembled WGS sequence"/>
</dbReference>
<organism evidence="4 5">
    <name type="scientific">Cryphonectria parasitica (strain ATCC 38755 / EP155)</name>
    <dbReference type="NCBI Taxonomy" id="660469"/>
    <lineage>
        <taxon>Eukaryota</taxon>
        <taxon>Fungi</taxon>
        <taxon>Dikarya</taxon>
        <taxon>Ascomycota</taxon>
        <taxon>Pezizomycotina</taxon>
        <taxon>Sordariomycetes</taxon>
        <taxon>Sordariomycetidae</taxon>
        <taxon>Diaporthales</taxon>
        <taxon>Cryphonectriaceae</taxon>
        <taxon>Cryphonectria-Endothia species complex</taxon>
        <taxon>Cryphonectria</taxon>
    </lineage>
</organism>